<comment type="caution">
    <text evidence="10">The sequence shown here is derived from an EMBL/GenBank/DDBJ whole genome shotgun (WGS) entry which is preliminary data.</text>
</comment>
<dbReference type="SUPFAM" id="SSF64438">
    <property type="entry name" value="CNF1/YfiH-like putative cysteine hydrolases"/>
    <property type="match status" value="1"/>
</dbReference>
<evidence type="ECO:0000256" key="6">
    <source>
        <dbReference type="ARBA" id="ARBA00022833"/>
    </source>
</evidence>
<dbReference type="AlphaFoldDB" id="S7UGQ3"/>
<comment type="catalytic activity">
    <reaction evidence="7">
        <text>adenosine + H2O + H(+) = inosine + NH4(+)</text>
        <dbReference type="Rhea" id="RHEA:24408"/>
        <dbReference type="ChEBI" id="CHEBI:15377"/>
        <dbReference type="ChEBI" id="CHEBI:15378"/>
        <dbReference type="ChEBI" id="CHEBI:16335"/>
        <dbReference type="ChEBI" id="CHEBI:17596"/>
        <dbReference type="ChEBI" id="CHEBI:28938"/>
        <dbReference type="EC" id="3.5.4.4"/>
    </reaction>
    <physiologicalReaction direction="left-to-right" evidence="7">
        <dbReference type="Rhea" id="RHEA:24409"/>
    </physiologicalReaction>
</comment>
<dbReference type="STRING" id="1121439.dsat_1007"/>
<accession>S7UGQ3</accession>
<dbReference type="InterPro" id="IPR011324">
    <property type="entry name" value="Cytotoxic_necrot_fac-like_cat"/>
</dbReference>
<evidence type="ECO:0000313" key="10">
    <source>
        <dbReference type="EMBL" id="EPR31418.1"/>
    </source>
</evidence>
<reference evidence="10 11" key="1">
    <citation type="journal article" date="2013" name="Genome Announc.">
        <title>Draft genome sequences for three mercury-methylating, sulfate-reducing bacteria.</title>
        <authorList>
            <person name="Brown S.D."/>
            <person name="Hurt R.A.Jr."/>
            <person name="Gilmour C.C."/>
            <person name="Elias D.A."/>
        </authorList>
    </citation>
    <scope>NUCLEOTIDE SEQUENCE [LARGE SCALE GENOMIC DNA]</scope>
    <source>
        <strain evidence="10 11">DSM 16529</strain>
    </source>
</reference>
<dbReference type="CDD" id="cd16833">
    <property type="entry name" value="YfiH"/>
    <property type="match status" value="1"/>
</dbReference>
<evidence type="ECO:0000256" key="3">
    <source>
        <dbReference type="ARBA" id="ARBA00022679"/>
    </source>
</evidence>
<dbReference type="PANTHER" id="PTHR30616:SF2">
    <property type="entry name" value="PURINE NUCLEOSIDE PHOSPHORYLASE LACC1"/>
    <property type="match status" value="1"/>
</dbReference>
<dbReference type="InterPro" id="IPR003730">
    <property type="entry name" value="Cu_polyphenol_OxRdtase"/>
</dbReference>
<comment type="similarity">
    <text evidence="2">Belongs to the purine nucleoside phosphorylase YfiH/LACC1 family.</text>
</comment>
<dbReference type="OrthoDB" id="4279at2"/>
<keyword evidence="6" id="KW-0862">Zinc</keyword>
<dbReference type="RefSeq" id="WP_020887704.1">
    <property type="nucleotide sequence ID" value="NZ_ATHI01000029.1"/>
</dbReference>
<evidence type="ECO:0000256" key="9">
    <source>
        <dbReference type="ARBA" id="ARBA00049893"/>
    </source>
</evidence>
<dbReference type="eggNOG" id="COG1496">
    <property type="taxonomic scope" value="Bacteria"/>
</dbReference>
<evidence type="ECO:0000256" key="8">
    <source>
        <dbReference type="ARBA" id="ARBA00048968"/>
    </source>
</evidence>
<evidence type="ECO:0000256" key="1">
    <source>
        <dbReference type="ARBA" id="ARBA00000553"/>
    </source>
</evidence>
<comment type="catalytic activity">
    <reaction evidence="1">
        <text>inosine + phosphate = alpha-D-ribose 1-phosphate + hypoxanthine</text>
        <dbReference type="Rhea" id="RHEA:27646"/>
        <dbReference type="ChEBI" id="CHEBI:17368"/>
        <dbReference type="ChEBI" id="CHEBI:17596"/>
        <dbReference type="ChEBI" id="CHEBI:43474"/>
        <dbReference type="ChEBI" id="CHEBI:57720"/>
        <dbReference type="EC" id="2.4.2.1"/>
    </reaction>
    <physiologicalReaction direction="left-to-right" evidence="1">
        <dbReference type="Rhea" id="RHEA:27647"/>
    </physiologicalReaction>
</comment>
<keyword evidence="3" id="KW-0808">Transferase</keyword>
<gene>
    <name evidence="10" type="ORF">dsat_1007</name>
</gene>
<dbReference type="Gene3D" id="3.60.140.10">
    <property type="entry name" value="CNF1/YfiH-like putative cysteine hydrolases"/>
    <property type="match status" value="1"/>
</dbReference>
<keyword evidence="4" id="KW-0479">Metal-binding</keyword>
<dbReference type="Proteomes" id="UP000014975">
    <property type="component" value="Unassembled WGS sequence"/>
</dbReference>
<dbReference type="Pfam" id="PF02578">
    <property type="entry name" value="Cu-oxidase_4"/>
    <property type="match status" value="1"/>
</dbReference>
<dbReference type="InterPro" id="IPR038371">
    <property type="entry name" value="Cu_polyphenol_OxRdtase_sf"/>
</dbReference>
<evidence type="ECO:0000256" key="2">
    <source>
        <dbReference type="ARBA" id="ARBA00007353"/>
    </source>
</evidence>
<comment type="catalytic activity">
    <reaction evidence="8">
        <text>adenosine + phosphate = alpha-D-ribose 1-phosphate + adenine</text>
        <dbReference type="Rhea" id="RHEA:27642"/>
        <dbReference type="ChEBI" id="CHEBI:16335"/>
        <dbReference type="ChEBI" id="CHEBI:16708"/>
        <dbReference type="ChEBI" id="CHEBI:43474"/>
        <dbReference type="ChEBI" id="CHEBI:57720"/>
        <dbReference type="EC" id="2.4.2.1"/>
    </reaction>
    <physiologicalReaction direction="left-to-right" evidence="8">
        <dbReference type="Rhea" id="RHEA:27643"/>
    </physiologicalReaction>
</comment>
<evidence type="ECO:0000313" key="11">
    <source>
        <dbReference type="Proteomes" id="UP000014975"/>
    </source>
</evidence>
<comment type="catalytic activity">
    <reaction evidence="9">
        <text>S-methyl-5'-thioadenosine + phosphate = 5-(methylsulfanyl)-alpha-D-ribose 1-phosphate + adenine</text>
        <dbReference type="Rhea" id="RHEA:11852"/>
        <dbReference type="ChEBI" id="CHEBI:16708"/>
        <dbReference type="ChEBI" id="CHEBI:17509"/>
        <dbReference type="ChEBI" id="CHEBI:43474"/>
        <dbReference type="ChEBI" id="CHEBI:58533"/>
        <dbReference type="EC" id="2.4.2.28"/>
    </reaction>
    <physiologicalReaction direction="left-to-right" evidence="9">
        <dbReference type="Rhea" id="RHEA:11853"/>
    </physiologicalReaction>
</comment>
<dbReference type="GO" id="GO:0005507">
    <property type="term" value="F:copper ion binding"/>
    <property type="evidence" value="ECO:0007669"/>
    <property type="project" value="TreeGrafter"/>
</dbReference>
<sequence>MKNIPTPFAIPFAFPGIENVRCAFGTRFGGYSSSPFDLANISMEVGDDPAKVVANRQAMQRELGFAHWQELRQVHGVGMVFDPEPGDIAKGPIIEGDGLASAMPGQALVIKSADCQPILLAHRSGKYVAALHVGWRGNVQGFPLLGTKAFCERYSLDPADVLAVRGPSLGPSASEFSDFEREFGPDFKDHYDPATKTVNLWLLTRHQLREAGLKPGNIFQIDLCTNSLADTFFSYRRREKTGRQASLIWIRG</sequence>
<organism evidence="10 11">
    <name type="scientific">Alkalidesulfovibrio alkalitolerans DSM 16529</name>
    <dbReference type="NCBI Taxonomy" id="1121439"/>
    <lineage>
        <taxon>Bacteria</taxon>
        <taxon>Pseudomonadati</taxon>
        <taxon>Thermodesulfobacteriota</taxon>
        <taxon>Desulfovibrionia</taxon>
        <taxon>Desulfovibrionales</taxon>
        <taxon>Desulfovibrionaceae</taxon>
        <taxon>Alkalidesulfovibrio</taxon>
    </lineage>
</organism>
<evidence type="ECO:0000256" key="7">
    <source>
        <dbReference type="ARBA" id="ARBA00047989"/>
    </source>
</evidence>
<dbReference type="EMBL" id="ATHI01000029">
    <property type="protein sequence ID" value="EPR31418.1"/>
    <property type="molecule type" value="Genomic_DNA"/>
</dbReference>
<proteinExistence type="inferred from homology"/>
<keyword evidence="11" id="KW-1185">Reference proteome</keyword>
<dbReference type="PATRIC" id="fig|1121439.3.peg.2380"/>
<evidence type="ECO:0000256" key="4">
    <source>
        <dbReference type="ARBA" id="ARBA00022723"/>
    </source>
</evidence>
<keyword evidence="5" id="KW-0378">Hydrolase</keyword>
<name>S7UGQ3_9BACT</name>
<dbReference type="GO" id="GO:0016787">
    <property type="term" value="F:hydrolase activity"/>
    <property type="evidence" value="ECO:0007669"/>
    <property type="project" value="UniProtKB-KW"/>
</dbReference>
<dbReference type="GO" id="GO:0017061">
    <property type="term" value="F:S-methyl-5-thioadenosine phosphorylase activity"/>
    <property type="evidence" value="ECO:0007669"/>
    <property type="project" value="UniProtKB-EC"/>
</dbReference>
<evidence type="ECO:0000256" key="5">
    <source>
        <dbReference type="ARBA" id="ARBA00022801"/>
    </source>
</evidence>
<dbReference type="PANTHER" id="PTHR30616">
    <property type="entry name" value="UNCHARACTERIZED PROTEIN YFIH"/>
    <property type="match status" value="1"/>
</dbReference>
<protein>
    <submittedName>
        <fullName evidence="10">Multi-copper polyphenol oxidoreductase, laccase</fullName>
    </submittedName>
</protein>